<organism evidence="3 4">
    <name type="scientific">Funiculus sociatus GB2-A5</name>
    <dbReference type="NCBI Taxonomy" id="2933946"/>
    <lineage>
        <taxon>Bacteria</taxon>
        <taxon>Bacillati</taxon>
        <taxon>Cyanobacteriota</taxon>
        <taxon>Cyanophyceae</taxon>
        <taxon>Coleofasciculales</taxon>
        <taxon>Coleofasciculaceae</taxon>
        <taxon>Funiculus</taxon>
    </lineage>
</organism>
<keyword evidence="2" id="KW-1133">Transmembrane helix</keyword>
<feature type="compositionally biased region" description="Low complexity" evidence="1">
    <location>
        <begin position="889"/>
        <end position="898"/>
    </location>
</feature>
<feature type="compositionally biased region" description="Pro residues" evidence="1">
    <location>
        <begin position="871"/>
        <end position="888"/>
    </location>
</feature>
<keyword evidence="4" id="KW-1185">Reference proteome</keyword>
<keyword evidence="2" id="KW-0472">Membrane</keyword>
<evidence type="ECO:0000256" key="2">
    <source>
        <dbReference type="SAM" id="Phobius"/>
    </source>
</evidence>
<dbReference type="RefSeq" id="WP_199295103.1">
    <property type="nucleotide sequence ID" value="NZ_JAMPKK010000016.1"/>
</dbReference>
<reference evidence="3 4" key="1">
    <citation type="submission" date="2022-04" db="EMBL/GenBank/DDBJ databases">
        <title>Positive selection, recombination, and allopatry shape intraspecific diversity of widespread and dominant cyanobacteria.</title>
        <authorList>
            <person name="Wei J."/>
            <person name="Shu W."/>
            <person name="Hu C."/>
        </authorList>
    </citation>
    <scope>NUCLEOTIDE SEQUENCE [LARGE SCALE GENOMIC DNA]</scope>
    <source>
        <strain evidence="3 4">GB2-A5</strain>
    </source>
</reference>
<name>A0ABV0JPY7_9CYAN</name>
<dbReference type="EMBL" id="JAMPKK010000016">
    <property type="protein sequence ID" value="MEP0864711.1"/>
    <property type="molecule type" value="Genomic_DNA"/>
</dbReference>
<gene>
    <name evidence="3" type="ORF">NDI37_09535</name>
</gene>
<evidence type="ECO:0000313" key="4">
    <source>
        <dbReference type="Proteomes" id="UP001442494"/>
    </source>
</evidence>
<comment type="caution">
    <text evidence="3">The sequence shown here is derived from an EMBL/GenBank/DDBJ whole genome shotgun (WGS) entry which is preliminary data.</text>
</comment>
<sequence>MTRQHLNPSGAETGRQEPEGSGGLNMVDILTLPDEQRQVVQWMMRKKSDVSLAEVAERIDSNQSDAIAIMDELVDQGFVQEMQIAGEARYRIRLAAKRGTQQQTIQQALAPGNPLSVILNPSGDYALVAGSNFDLCVTVSNKGNQSALIDIFIDEVSYPRNWCINPHERLALGANSTSEVIFQFQVPLEAKPSTYNYLLVVDAPLHYPEDTPIRHNSRLQVLPPVEAAIRVSDPTFSLSPPTSSTAPALLQPGALLQVAVSIHNRSDRVDRFRLTCPELNEKWYTVRYPEGLNSPGLVTTATALDLNPGEKGDILLFLNPPMDAVAGTYFPTVRLYSANNPDLVLLDVVYLQILPTYLLTVEFRSLVGKVRRLAGLYEVRLNNSGNISREVIVRAKSLDEEDVCSYTVLPTMLRITPFSLATAEIKVKPLKWWRRPIYGGGRLINFGVEIEDTQQLPLINDAPQGTLYWEPRPWWQFLLVLLTVLGTVAAIAFLVWLLFFKPKPSPKVIEFGSQDNFYQAAEGDFIRLSWQIRNPQQLNSLTITGQSPDGTAAIEPISYDFSRGVPDQLKSFCAIRQILICKNVRTDARKPGDYVFELKIFPKNNKDIASNILKTNVIKIEPIAPPKIVEFSSSLPVYQERLAVPPNNTPNDKILLNWRIINRDQIKELQLIGRAPEGEVTSVLKRYNFSEGIAVGLKKYCSIEVGLLCKNVPTDARKPGDYIFELAVIPNNGQEEPSDTKKTDAIKIQAQPSKIVEFKINNQEALAKYLVPINKNKPGGIFRISWKVEGGKDIKVQLLPSPGNVPTSGSLPYTISQKPGSETLTLQVTNAAGEQISRSVTIETFEPPPPPAPPPLIPAPGAKGSTAPTLVPAPPIPPPLPIAPPPAAGAPAGDTGAGSPPPPAPGAAASPTAPSAAAPGAAPGAAASPAPGSPSLSDPDSLSPSELPPRSD</sequence>
<accession>A0ABV0JPY7</accession>
<keyword evidence="2" id="KW-0812">Transmembrane</keyword>
<evidence type="ECO:0000256" key="1">
    <source>
        <dbReference type="SAM" id="MobiDB-lite"/>
    </source>
</evidence>
<feature type="region of interest" description="Disordered" evidence="1">
    <location>
        <begin position="1"/>
        <end position="25"/>
    </location>
</feature>
<protein>
    <submittedName>
        <fullName evidence="3">Uncharacterized protein</fullName>
    </submittedName>
</protein>
<feature type="compositionally biased region" description="Pro residues" evidence="1">
    <location>
        <begin position="846"/>
        <end position="858"/>
    </location>
</feature>
<proteinExistence type="predicted"/>
<feature type="transmembrane region" description="Helical" evidence="2">
    <location>
        <begin position="474"/>
        <end position="499"/>
    </location>
</feature>
<dbReference type="Proteomes" id="UP001442494">
    <property type="component" value="Unassembled WGS sequence"/>
</dbReference>
<feature type="region of interest" description="Disordered" evidence="1">
    <location>
        <begin position="843"/>
        <end position="952"/>
    </location>
</feature>
<evidence type="ECO:0000313" key="3">
    <source>
        <dbReference type="EMBL" id="MEP0864711.1"/>
    </source>
</evidence>
<feature type="compositionally biased region" description="Low complexity" evidence="1">
    <location>
        <begin position="906"/>
        <end position="945"/>
    </location>
</feature>